<keyword evidence="1" id="KW-0472">Membrane</keyword>
<protein>
    <recommendedName>
        <fullName evidence="4">DUF2304 domain-containing protein</fullName>
    </recommendedName>
</protein>
<gene>
    <name evidence="2" type="ORF">ATOP_06420</name>
</gene>
<reference evidence="2" key="1">
    <citation type="journal article" date="2022" name="Int. J. Syst. Evol. Microbiol.">
        <title>Granulimonas faecalis gen. nov., sp. nov., and Leptogranulimonas caecicola gen. nov., sp. nov., novel lactate-producing Atopobiaceae bacteria isolated from mouse intestines, and an emended description of the family Atopobiaceae.</title>
        <authorList>
            <person name="Morinaga K."/>
            <person name="Kusada H."/>
            <person name="Sakamoto S."/>
            <person name="Murakami T."/>
            <person name="Toyoda A."/>
            <person name="Mori H."/>
            <person name="Meng X.Y."/>
            <person name="Takashino M."/>
            <person name="Murotomi K."/>
            <person name="Tamaki H."/>
        </authorList>
    </citation>
    <scope>NUCLEOTIDE SEQUENCE</scope>
    <source>
        <strain evidence="2">OPF53</strain>
    </source>
</reference>
<organism evidence="2 3">
    <name type="scientific">Granulimonas faecalis</name>
    <dbReference type="NCBI Taxonomy" id="2894155"/>
    <lineage>
        <taxon>Bacteria</taxon>
        <taxon>Bacillati</taxon>
        <taxon>Actinomycetota</taxon>
        <taxon>Coriobacteriia</taxon>
        <taxon>Coriobacteriales</taxon>
        <taxon>Kribbibacteriaceae</taxon>
        <taxon>Granulimonas</taxon>
    </lineage>
</organism>
<feature type="transmembrane region" description="Helical" evidence="1">
    <location>
        <begin position="6"/>
        <end position="24"/>
    </location>
</feature>
<evidence type="ECO:0000313" key="2">
    <source>
        <dbReference type="EMBL" id="GJM54987.1"/>
    </source>
</evidence>
<comment type="caution">
    <text evidence="2">The sequence shown here is derived from an EMBL/GenBank/DDBJ whole genome shotgun (WGS) entry which is preliminary data.</text>
</comment>
<evidence type="ECO:0008006" key="4">
    <source>
        <dbReference type="Google" id="ProtNLM"/>
    </source>
</evidence>
<proteinExistence type="predicted"/>
<accession>A0AAV5B158</accession>
<dbReference type="EMBL" id="BQKC01000001">
    <property type="protein sequence ID" value="GJM54987.1"/>
    <property type="molecule type" value="Genomic_DNA"/>
</dbReference>
<dbReference type="InterPro" id="IPR019277">
    <property type="entry name" value="DUF2304"/>
</dbReference>
<feature type="transmembrane region" description="Helical" evidence="1">
    <location>
        <begin position="36"/>
        <end position="57"/>
    </location>
</feature>
<evidence type="ECO:0000313" key="3">
    <source>
        <dbReference type="Proteomes" id="UP001055025"/>
    </source>
</evidence>
<dbReference type="Proteomes" id="UP001055025">
    <property type="component" value="Unassembled WGS sequence"/>
</dbReference>
<name>A0AAV5B158_9ACTN</name>
<feature type="transmembrane region" description="Helical" evidence="1">
    <location>
        <begin position="63"/>
        <end position="80"/>
    </location>
</feature>
<keyword evidence="1" id="KW-1133">Transmembrane helix</keyword>
<evidence type="ECO:0000256" key="1">
    <source>
        <dbReference type="SAM" id="Phobius"/>
    </source>
</evidence>
<dbReference type="Pfam" id="PF10066">
    <property type="entry name" value="DUF2304"/>
    <property type="match status" value="1"/>
</dbReference>
<sequence length="118" mass="13234">MDRSLRILLIVGAAATLLLICSAVKRQKIQIEDSLFWICFSGLLVVLAVFPQIAFWLSGLLGFQSPANFVYVTIIALMLVREFRNSSKISTLKYRVDQLAQEVALDENDRGADKDEGR</sequence>
<dbReference type="AlphaFoldDB" id="A0AAV5B158"/>
<dbReference type="RefSeq" id="WP_168354007.1">
    <property type="nucleotide sequence ID" value="NZ_BQKC01000001.1"/>
</dbReference>
<keyword evidence="3" id="KW-1185">Reference proteome</keyword>
<keyword evidence="1" id="KW-0812">Transmembrane</keyword>